<name>R4TJL8_9CAUD</name>
<dbReference type="GeneID" id="16194682"/>
<dbReference type="RefSeq" id="YP_008058650.1">
    <property type="nucleotide sequence ID" value="NC_021321.1"/>
</dbReference>
<protein>
    <submittedName>
        <fullName evidence="1">Uncharacterized protein</fullName>
    </submittedName>
</protein>
<evidence type="ECO:0000313" key="2">
    <source>
        <dbReference type="Proteomes" id="UP000202994"/>
    </source>
</evidence>
<dbReference type="Proteomes" id="UP000202994">
    <property type="component" value="Segment"/>
</dbReference>
<keyword evidence="2" id="KW-1185">Reference proteome</keyword>
<dbReference type="EMBL" id="KC292020">
    <property type="protein sequence ID" value="AGM10832.1"/>
    <property type="molecule type" value="Genomic_DNA"/>
</dbReference>
<evidence type="ECO:0000313" key="1">
    <source>
        <dbReference type="EMBL" id="AGM10832.1"/>
    </source>
</evidence>
<organism evidence="1 2">
    <name type="scientific">Halorubrum tailed phage 8</name>
    <dbReference type="NCBI Taxonomy" id="2847109"/>
    <lineage>
        <taxon>Viruses</taxon>
        <taxon>Duplodnaviria</taxon>
        <taxon>Heunggongvirae</taxon>
        <taxon>Uroviricota</taxon>
        <taxon>Caudoviricetes</taxon>
        <taxon>Thumleimavirales</taxon>
        <taxon>Hafunaviridae</taxon>
        <taxon>Haloferacalesvirus</taxon>
        <taxon>Haloferacalesvirus salis</taxon>
        <taxon>Haloferacalesvirus HRTV8</taxon>
    </lineage>
</organism>
<dbReference type="KEGG" id="vg:16194682"/>
<gene>
    <name evidence="1" type="primary">88</name>
    <name evidence="1" type="ORF">HRTV8_88</name>
</gene>
<proteinExistence type="predicted"/>
<sequence length="153" mass="17569">MNYDAVKVASDTLCYCSLLPVRLSYVDNSTTFPRCKITRSVALNFSRITRGERGTAVSFFLVLCNRWSMKVDIWCFVVLCGWKAVPLRSKNVRLRGFERRDGLIEIIFSGVTGNLVVTSHKGESFNNIREEIRDVFSILFLHIESCYVCLNFH</sequence>
<accession>R4TJL8</accession>
<reference evidence="1 2" key="1">
    <citation type="submission" date="2012-12" db="EMBL/GenBank/DDBJ databases">
        <authorList>
            <person name="Sencilo A."/>
            <person name="Jacobs-Sera D."/>
            <person name="Russell D.A."/>
            <person name="Ko C."/>
            <person name="Atanasova N."/>
            <person name="Osterlund E."/>
            <person name="Oksanen H.M."/>
            <person name="Bamford D.H."/>
            <person name="Hatfull G.F."/>
            <person name="Roine E."/>
            <person name="Hendrix R.W."/>
        </authorList>
    </citation>
    <scope>NUCLEOTIDE SEQUENCE [LARGE SCALE GENOMIC DNA]</scope>
</reference>